<keyword evidence="3" id="KW-1185">Reference proteome</keyword>
<dbReference type="PANTHER" id="PTHR35179">
    <property type="entry name" value="PROTEIN CBG02620"/>
    <property type="match status" value="1"/>
</dbReference>
<dbReference type="Proteomes" id="UP001480595">
    <property type="component" value="Unassembled WGS sequence"/>
</dbReference>
<evidence type="ECO:0000256" key="1">
    <source>
        <dbReference type="SAM" id="MobiDB-lite"/>
    </source>
</evidence>
<organism evidence="2 3">
    <name type="scientific">Apiospora phragmitis</name>
    <dbReference type="NCBI Taxonomy" id="2905665"/>
    <lineage>
        <taxon>Eukaryota</taxon>
        <taxon>Fungi</taxon>
        <taxon>Dikarya</taxon>
        <taxon>Ascomycota</taxon>
        <taxon>Pezizomycotina</taxon>
        <taxon>Sordariomycetes</taxon>
        <taxon>Xylariomycetidae</taxon>
        <taxon>Amphisphaeriales</taxon>
        <taxon>Apiosporaceae</taxon>
        <taxon>Apiospora</taxon>
    </lineage>
</organism>
<sequence length="377" mass="41191">MLMPAGGRQREYFRDRNAARYPPHPMEPAVLALLSDVPDLCSSAEVDLVACSSTMGNLLRCLRGEQKPFRILVEEIGDTMFFIRREKSPTETIPDVRGFGHTFPEHYTTWDESVKTSTSHQRVLSYRFGGMLCFVRFEADGYLPGTVDAPAPDKAKGPAGLDDLLSSLGSATVKTGETAASSAGSLEVKRVGAKVDQSQVFDLKTRSFRRKVNQDTLSDEMPRLWVSQIPNFVLAYHTNGVFDDIRVQDVRAEVAAWETQQRPVLGRLAALLHHIRELVRADPARKLELCHNADRPGTLQIRQQLTDAGDALSGEVKTRWLSASMHGSRGEAGGSPIGSDSDSDSGISFGANDGEEDFTACSDACGYCGHCASAKKP</sequence>
<feature type="compositionally biased region" description="Low complexity" evidence="1">
    <location>
        <begin position="337"/>
        <end position="348"/>
    </location>
</feature>
<protein>
    <recommendedName>
        <fullName evidence="4">Geranylgeranyl pyrophosphate synthetase</fullName>
    </recommendedName>
</protein>
<name>A0ABR1VXQ7_9PEZI</name>
<dbReference type="RefSeq" id="XP_066718931.1">
    <property type="nucleotide sequence ID" value="XM_066854653.1"/>
</dbReference>
<evidence type="ECO:0008006" key="4">
    <source>
        <dbReference type="Google" id="ProtNLM"/>
    </source>
</evidence>
<dbReference type="EMBL" id="JAQQWL010000004">
    <property type="protein sequence ID" value="KAK8075972.1"/>
    <property type="molecule type" value="Genomic_DNA"/>
</dbReference>
<accession>A0ABR1VXQ7</accession>
<comment type="caution">
    <text evidence="2">The sequence shown here is derived from an EMBL/GenBank/DDBJ whole genome shotgun (WGS) entry which is preliminary data.</text>
</comment>
<proteinExistence type="predicted"/>
<gene>
    <name evidence="2" type="ORF">PG994_003244</name>
</gene>
<evidence type="ECO:0000313" key="2">
    <source>
        <dbReference type="EMBL" id="KAK8075972.1"/>
    </source>
</evidence>
<dbReference type="PANTHER" id="PTHR35179:SF2">
    <property type="entry name" value="START DOMAIN-CONTAINING PROTEIN"/>
    <property type="match status" value="1"/>
</dbReference>
<feature type="region of interest" description="Disordered" evidence="1">
    <location>
        <begin position="324"/>
        <end position="351"/>
    </location>
</feature>
<reference evidence="2 3" key="1">
    <citation type="submission" date="2023-01" db="EMBL/GenBank/DDBJ databases">
        <title>Analysis of 21 Apiospora genomes using comparative genomics revels a genus with tremendous synthesis potential of carbohydrate active enzymes and secondary metabolites.</title>
        <authorList>
            <person name="Sorensen T."/>
        </authorList>
    </citation>
    <scope>NUCLEOTIDE SEQUENCE [LARGE SCALE GENOMIC DNA]</scope>
    <source>
        <strain evidence="2 3">CBS 135458</strain>
    </source>
</reference>
<dbReference type="GeneID" id="92087716"/>
<evidence type="ECO:0000313" key="3">
    <source>
        <dbReference type="Proteomes" id="UP001480595"/>
    </source>
</evidence>